<dbReference type="STRING" id="1121105.GCA_000421665_00158"/>
<feature type="domain" description="ATP-grasp" evidence="2">
    <location>
        <begin position="128"/>
        <end position="325"/>
    </location>
</feature>
<dbReference type="AlphaFoldDB" id="A0A3D4S4A0"/>
<dbReference type="Proteomes" id="UP000262195">
    <property type="component" value="Unassembled WGS sequence"/>
</dbReference>
<keyword evidence="1" id="KW-0547">Nucleotide-binding</keyword>
<dbReference type="Gene3D" id="3.30.470.20">
    <property type="entry name" value="ATP-grasp fold, B domain"/>
    <property type="match status" value="1"/>
</dbReference>
<dbReference type="PROSITE" id="PS50975">
    <property type="entry name" value="ATP_GRASP"/>
    <property type="match status" value="1"/>
</dbReference>
<dbReference type="GO" id="GO:0046872">
    <property type="term" value="F:metal ion binding"/>
    <property type="evidence" value="ECO:0007669"/>
    <property type="project" value="InterPro"/>
</dbReference>
<dbReference type="GO" id="GO:0005524">
    <property type="term" value="F:ATP binding"/>
    <property type="evidence" value="ECO:0007669"/>
    <property type="project" value="UniProtKB-UniRule"/>
</dbReference>
<organism evidence="3 4">
    <name type="scientific">Bavariicoccus seileri</name>
    <dbReference type="NCBI Taxonomy" id="549685"/>
    <lineage>
        <taxon>Bacteria</taxon>
        <taxon>Bacillati</taxon>
        <taxon>Bacillota</taxon>
        <taxon>Bacilli</taxon>
        <taxon>Lactobacillales</taxon>
        <taxon>Enterococcaceae</taxon>
        <taxon>Bavariicoccus</taxon>
    </lineage>
</organism>
<protein>
    <submittedName>
        <fullName evidence="3">ATP-grasp domain-containing protein</fullName>
    </submittedName>
</protein>
<evidence type="ECO:0000259" key="2">
    <source>
        <dbReference type="PROSITE" id="PS50975"/>
    </source>
</evidence>
<name>A0A3D4S4A0_9ENTE</name>
<dbReference type="SUPFAM" id="SSF56059">
    <property type="entry name" value="Glutathione synthetase ATP-binding domain-like"/>
    <property type="match status" value="1"/>
</dbReference>
<evidence type="ECO:0000313" key="3">
    <source>
        <dbReference type="EMBL" id="HCS93560.1"/>
    </source>
</evidence>
<accession>A0A3D4S4A0</accession>
<keyword evidence="1" id="KW-0067">ATP-binding</keyword>
<dbReference type="InterPro" id="IPR011761">
    <property type="entry name" value="ATP-grasp"/>
</dbReference>
<evidence type="ECO:0000313" key="4">
    <source>
        <dbReference type="Proteomes" id="UP000262195"/>
    </source>
</evidence>
<proteinExistence type="predicted"/>
<dbReference type="EMBL" id="DQHO01000016">
    <property type="protein sequence ID" value="HCS93560.1"/>
    <property type="molecule type" value="Genomic_DNA"/>
</dbReference>
<sequence>MTNTQPFVPIIFGGNRGGYSLARALHEQYGVTSDLVLAQIVGPVAHSKILDYHVHPAIRTDFKTVLKQVIGEITAEYQGQDVPKIVFGSDDEFVDDLIAYRDVFPEDWIVPYVPQSVLKKAVDKSQFYQMCEKVGVPYPKTWHLKDPILPSDVTVPLVIKPAITPSYQPLHFAGKHKVYFCDSLDEASRALNLMRDNGYPDDFVMQEFIPGVDTDQAVVTCYRSPHDREIKMMVFGRIILEDHGPESIGNHLVILSEDCSHSVFQHVKQLMEAFNFTGFANFDLIWDDRINDYLFFELNPRLGVSNYYVTMTGHNVAYYYIEDYLYRQAVKSDLKTEKKLFSLVPKKLLQFELRDNPYLKDVKMCYREGQVVHPLYYPADMNWHRQSYIMLSKINFYRKFYRNYQELKKQSKGIDDK</sequence>
<comment type="caution">
    <text evidence="3">The sequence shown here is derived from an EMBL/GenBank/DDBJ whole genome shotgun (WGS) entry which is preliminary data.</text>
</comment>
<dbReference type="RefSeq" id="WP_022795456.1">
    <property type="nucleotide sequence ID" value="NZ_JBQEAI010000001.1"/>
</dbReference>
<gene>
    <name evidence="3" type="ORF">DIW15_02480</name>
</gene>
<evidence type="ECO:0000256" key="1">
    <source>
        <dbReference type="PROSITE-ProRule" id="PRU00409"/>
    </source>
</evidence>
<reference evidence="3 4" key="1">
    <citation type="journal article" date="2018" name="Nat. Biotechnol.">
        <title>A standardized bacterial taxonomy based on genome phylogeny substantially revises the tree of life.</title>
        <authorList>
            <person name="Parks D.H."/>
            <person name="Chuvochina M."/>
            <person name="Waite D.W."/>
            <person name="Rinke C."/>
            <person name="Skarshewski A."/>
            <person name="Chaumeil P.A."/>
            <person name="Hugenholtz P."/>
        </authorList>
    </citation>
    <scope>NUCLEOTIDE SEQUENCE [LARGE SCALE GENOMIC DNA]</scope>
    <source>
        <strain evidence="3">UBA11306</strain>
    </source>
</reference>